<reference evidence="2 4" key="1">
    <citation type="journal article" date="2014" name="BMC Genomics">
        <title>Genome sequence of Anopheles sinensis provides insight into genetics basis of mosquito competence for malaria parasites.</title>
        <authorList>
            <person name="Zhou D."/>
            <person name="Zhang D."/>
            <person name="Ding G."/>
            <person name="Shi L."/>
            <person name="Hou Q."/>
            <person name="Ye Y."/>
            <person name="Xu Y."/>
            <person name="Zhou H."/>
            <person name="Xiong C."/>
            <person name="Li S."/>
            <person name="Yu J."/>
            <person name="Hong S."/>
            <person name="Yu X."/>
            <person name="Zou P."/>
            <person name="Chen C."/>
            <person name="Chang X."/>
            <person name="Wang W."/>
            <person name="Lv Y."/>
            <person name="Sun Y."/>
            <person name="Ma L."/>
            <person name="Shen B."/>
            <person name="Zhu C."/>
        </authorList>
    </citation>
    <scope>NUCLEOTIDE SEQUENCE [LARGE SCALE GENOMIC DNA]</scope>
</reference>
<dbReference type="AlphaFoldDB" id="A0A084WEZ9"/>
<dbReference type="InterPro" id="IPR002181">
    <property type="entry name" value="Fibrinogen_a/b/g_C_dom"/>
</dbReference>
<accession>A0A084WEZ9</accession>
<protein>
    <submittedName>
        <fullName evidence="3">Fibrinogen C-terminal domain-containing protein</fullName>
    </submittedName>
</protein>
<keyword evidence="4" id="KW-1185">Reference proteome</keyword>
<feature type="domain" description="Fibrinogen C-terminal" evidence="1">
    <location>
        <begin position="55"/>
        <end position="134"/>
    </location>
</feature>
<dbReference type="EMBL" id="KE525341">
    <property type="protein sequence ID" value="KFB48793.1"/>
    <property type="molecule type" value="Genomic_DNA"/>
</dbReference>
<dbReference type="STRING" id="74873.A0A084WEZ9"/>
<name>A0A084WEZ9_ANOSI</name>
<dbReference type="SUPFAM" id="SSF56496">
    <property type="entry name" value="Fibrinogen C-terminal domain-like"/>
    <property type="match status" value="1"/>
</dbReference>
<evidence type="ECO:0000313" key="3">
    <source>
        <dbReference type="EnsemblMetazoa" id="ASIC016804-PA"/>
    </source>
</evidence>
<dbReference type="InterPro" id="IPR050373">
    <property type="entry name" value="Fibrinogen_C-term_domain"/>
</dbReference>
<sequence>MPTVMDAIIHAMIDFRKEILDNLQLSLEYHTEQLEEIKFYVEKRINDVGKTLGEISSELDLRSCDRVKSNYTSTFYISPHGNIEKPFMVLCYFDNNFNLGGGWTVFQRRIDGSVDFYRNWTMYKHGFGDVSGEH</sequence>
<dbReference type="VEuPathDB" id="VectorBase:ASIC016804"/>
<proteinExistence type="predicted"/>
<dbReference type="EnsemblMetazoa" id="ASIC016804-RA">
    <property type="protein sequence ID" value="ASIC016804-PA"/>
    <property type="gene ID" value="ASIC016804"/>
</dbReference>
<dbReference type="PROSITE" id="PS51406">
    <property type="entry name" value="FIBRINOGEN_C_2"/>
    <property type="match status" value="1"/>
</dbReference>
<organism evidence="2">
    <name type="scientific">Anopheles sinensis</name>
    <name type="common">Mosquito</name>
    <dbReference type="NCBI Taxonomy" id="74873"/>
    <lineage>
        <taxon>Eukaryota</taxon>
        <taxon>Metazoa</taxon>
        <taxon>Ecdysozoa</taxon>
        <taxon>Arthropoda</taxon>
        <taxon>Hexapoda</taxon>
        <taxon>Insecta</taxon>
        <taxon>Pterygota</taxon>
        <taxon>Neoptera</taxon>
        <taxon>Endopterygota</taxon>
        <taxon>Diptera</taxon>
        <taxon>Nematocera</taxon>
        <taxon>Culicoidea</taxon>
        <taxon>Culicidae</taxon>
        <taxon>Anophelinae</taxon>
        <taxon>Anopheles</taxon>
    </lineage>
</organism>
<dbReference type="InterPro" id="IPR036056">
    <property type="entry name" value="Fibrinogen-like_C"/>
</dbReference>
<evidence type="ECO:0000313" key="2">
    <source>
        <dbReference type="EMBL" id="KFB48793.1"/>
    </source>
</evidence>
<dbReference type="Pfam" id="PF00147">
    <property type="entry name" value="Fibrinogen_C"/>
    <property type="match status" value="1"/>
</dbReference>
<dbReference type="PANTHER" id="PTHR19143">
    <property type="entry name" value="FIBRINOGEN/TENASCIN/ANGIOPOEITIN"/>
    <property type="match status" value="1"/>
</dbReference>
<dbReference type="Gene3D" id="3.90.215.10">
    <property type="entry name" value="Gamma Fibrinogen, chain A, domain 1"/>
    <property type="match status" value="1"/>
</dbReference>
<evidence type="ECO:0000313" key="4">
    <source>
        <dbReference type="Proteomes" id="UP000030765"/>
    </source>
</evidence>
<dbReference type="OrthoDB" id="7735550at2759"/>
<evidence type="ECO:0000259" key="1">
    <source>
        <dbReference type="PROSITE" id="PS51406"/>
    </source>
</evidence>
<gene>
    <name evidence="2" type="ORF">ZHAS_00016804</name>
</gene>
<dbReference type="PANTHER" id="PTHR19143:SF444">
    <property type="entry name" value="PROTEIN SCABROUS"/>
    <property type="match status" value="1"/>
</dbReference>
<dbReference type="InterPro" id="IPR014716">
    <property type="entry name" value="Fibrinogen_a/b/g_C_1"/>
</dbReference>
<reference evidence="3" key="2">
    <citation type="submission" date="2020-05" db="UniProtKB">
        <authorList>
            <consortium name="EnsemblMetazoa"/>
        </authorList>
    </citation>
    <scope>IDENTIFICATION</scope>
</reference>
<dbReference type="EMBL" id="ATLV01023268">
    <property type="status" value="NOT_ANNOTATED_CDS"/>
    <property type="molecule type" value="Genomic_DNA"/>
</dbReference>
<dbReference type="Proteomes" id="UP000030765">
    <property type="component" value="Unassembled WGS sequence"/>
</dbReference>
<dbReference type="GO" id="GO:0005615">
    <property type="term" value="C:extracellular space"/>
    <property type="evidence" value="ECO:0007669"/>
    <property type="project" value="TreeGrafter"/>
</dbReference>